<name>A0ABW4HE47_9FLAO</name>
<protein>
    <submittedName>
        <fullName evidence="2">DUF4350 domain-containing protein</fullName>
    </submittedName>
</protein>
<keyword evidence="3" id="KW-1185">Reference proteome</keyword>
<dbReference type="EMBL" id="JBHUDZ010000009">
    <property type="protein sequence ID" value="MFD1603124.1"/>
    <property type="molecule type" value="Genomic_DNA"/>
</dbReference>
<organism evidence="2 3">
    <name type="scientific">Flavobacterium artemisiae</name>
    <dbReference type="NCBI Taxonomy" id="2126556"/>
    <lineage>
        <taxon>Bacteria</taxon>
        <taxon>Pseudomonadati</taxon>
        <taxon>Bacteroidota</taxon>
        <taxon>Flavobacteriia</taxon>
        <taxon>Flavobacteriales</taxon>
        <taxon>Flavobacteriaceae</taxon>
        <taxon>Flavobacterium</taxon>
    </lineage>
</organism>
<keyword evidence="1" id="KW-0812">Transmembrane</keyword>
<reference evidence="3" key="1">
    <citation type="journal article" date="2019" name="Int. J. Syst. Evol. Microbiol.">
        <title>The Global Catalogue of Microorganisms (GCM) 10K type strain sequencing project: providing services to taxonomists for standard genome sequencing and annotation.</title>
        <authorList>
            <consortium name="The Broad Institute Genomics Platform"/>
            <consortium name="The Broad Institute Genome Sequencing Center for Infectious Disease"/>
            <person name="Wu L."/>
            <person name="Ma J."/>
        </authorList>
    </citation>
    <scope>NUCLEOTIDE SEQUENCE [LARGE SCALE GENOMIC DNA]</scope>
    <source>
        <strain evidence="3">CCUG 70865</strain>
    </source>
</reference>
<gene>
    <name evidence="2" type="ORF">ACFSC2_10290</name>
</gene>
<comment type="caution">
    <text evidence="2">The sequence shown here is derived from an EMBL/GenBank/DDBJ whole genome shotgun (WGS) entry which is preliminary data.</text>
</comment>
<keyword evidence="1" id="KW-0472">Membrane</keyword>
<accession>A0ABW4HE47</accession>
<keyword evidence="1" id="KW-1133">Transmembrane helix</keyword>
<evidence type="ECO:0000313" key="3">
    <source>
        <dbReference type="Proteomes" id="UP001597138"/>
    </source>
</evidence>
<sequence length="415" mass="48616">MNKTIKIYIAVLVFIFVLILVLDKGNPKPIDWTPTYSVNDKIPFGLYVFDNEAKKLFKNQNIERITTQTPYEFLSSKVNESYINDEENQDENQYLNTYVKTYLIKGTFLNISEEENIDSQSAKEIFEFVSKGNNAFLSMKTFPKLLVDSLKLELKTDFLPTKNVSIWMANKKLSKLKYQFNTGEGYFFSKIDTLNTTVLGYQESANNKKSINFIKIPFHDGYFYLHTQPVAFTNYNLLKANHFKYAENVMSYLPKNDVFFYTKYEEDSISGSPLRYILSQPALKWAWYLSLIGILIFVLFNVKRKQRIVPIIKPLPNLTVDFTKTIGNLYYQEGDHTNIIDKKIIYFLEKIRTEYLIDTNNLDDNLIKKLHHKTGKDSKDIEDLVFLINEHRKSYHGNLEEDLIRINLAIEKILN</sequence>
<evidence type="ECO:0000256" key="1">
    <source>
        <dbReference type="SAM" id="Phobius"/>
    </source>
</evidence>
<feature type="transmembrane region" description="Helical" evidence="1">
    <location>
        <begin position="285"/>
        <end position="302"/>
    </location>
</feature>
<proteinExistence type="predicted"/>
<evidence type="ECO:0000313" key="2">
    <source>
        <dbReference type="EMBL" id="MFD1603124.1"/>
    </source>
</evidence>
<dbReference type="RefSeq" id="WP_379814072.1">
    <property type="nucleotide sequence ID" value="NZ_JBHUDZ010000009.1"/>
</dbReference>
<dbReference type="Proteomes" id="UP001597138">
    <property type="component" value="Unassembled WGS sequence"/>
</dbReference>